<dbReference type="Pfam" id="PF00270">
    <property type="entry name" value="DEAD"/>
    <property type="match status" value="1"/>
</dbReference>
<name>A0ABY3PI53_9CYAN</name>
<dbReference type="Pfam" id="PF00271">
    <property type="entry name" value="Helicase_C"/>
    <property type="match status" value="1"/>
</dbReference>
<evidence type="ECO:0000256" key="1">
    <source>
        <dbReference type="ARBA" id="ARBA00022490"/>
    </source>
</evidence>
<comment type="similarity">
    <text evidence="9">In the N-terminal section; belongs to the UvrB family.</text>
</comment>
<dbReference type="InterPro" id="IPR041471">
    <property type="entry name" value="UvrB_inter"/>
</dbReference>
<dbReference type="SUPFAM" id="SSF143517">
    <property type="entry name" value="TRCF domain-like"/>
    <property type="match status" value="1"/>
</dbReference>
<dbReference type="PANTHER" id="PTHR47964:SF1">
    <property type="entry name" value="ATP-DEPENDENT DNA HELICASE HOMOLOG RECG, CHLOROPLASTIC"/>
    <property type="match status" value="1"/>
</dbReference>
<dbReference type="InterPro" id="IPR014001">
    <property type="entry name" value="Helicase_ATP-bd"/>
</dbReference>
<keyword evidence="4 9" id="KW-0378">Hydrolase</keyword>
<dbReference type="Gene3D" id="3.90.1150.50">
    <property type="entry name" value="Transcription-repair-coupling factor, D7 domain"/>
    <property type="match status" value="1"/>
</dbReference>
<dbReference type="NCBIfam" id="TIGR00580">
    <property type="entry name" value="mfd"/>
    <property type="match status" value="1"/>
</dbReference>
<dbReference type="SMART" id="SM00487">
    <property type="entry name" value="DEXDc"/>
    <property type="match status" value="1"/>
</dbReference>
<feature type="domain" description="Helicase C-terminal" evidence="11">
    <location>
        <begin position="802"/>
        <end position="961"/>
    </location>
</feature>
<dbReference type="SMART" id="SM01058">
    <property type="entry name" value="CarD_TRCF"/>
    <property type="match status" value="1"/>
</dbReference>
<dbReference type="EMBL" id="CP063845">
    <property type="protein sequence ID" value="UFP93228.1"/>
    <property type="molecule type" value="Genomic_DNA"/>
</dbReference>
<accession>A0ABY3PI53</accession>
<reference evidence="12 13" key="1">
    <citation type="journal article" date="2021" name="Genome Biol. Evol.">
        <title>Complete Genome Sequencing of a Novel Gloeobacter Species from a Waterfall Cave in Mexico.</title>
        <authorList>
            <person name="Saw J.H."/>
            <person name="Cardona T."/>
            <person name="Montejano G."/>
        </authorList>
    </citation>
    <scope>NUCLEOTIDE SEQUENCE [LARGE SCALE GENOMIC DNA]</scope>
    <source>
        <strain evidence="12">MG652769</strain>
    </source>
</reference>
<dbReference type="InterPro" id="IPR005118">
    <property type="entry name" value="TRCF_C"/>
</dbReference>
<dbReference type="Gene3D" id="3.40.50.300">
    <property type="entry name" value="P-loop containing nucleotide triphosphate hydrolases"/>
    <property type="match status" value="2"/>
</dbReference>
<dbReference type="InterPro" id="IPR011545">
    <property type="entry name" value="DEAD/DEAH_box_helicase_dom"/>
</dbReference>
<comment type="similarity">
    <text evidence="9">In the C-terminal section; belongs to the helicase family. RecG subfamily.</text>
</comment>
<dbReference type="InterPro" id="IPR036101">
    <property type="entry name" value="CarD-like/TRCF_RID_sf"/>
</dbReference>
<keyword evidence="1 9" id="KW-0963">Cytoplasm</keyword>
<dbReference type="HAMAP" id="MF_00969">
    <property type="entry name" value="TRCF"/>
    <property type="match status" value="1"/>
</dbReference>
<evidence type="ECO:0000256" key="3">
    <source>
        <dbReference type="ARBA" id="ARBA00022763"/>
    </source>
</evidence>
<comment type="subcellular location">
    <subcellularLocation>
        <location evidence="9">Cytoplasm</location>
    </subcellularLocation>
</comment>
<dbReference type="Pfam" id="PF17757">
    <property type="entry name" value="UvrB_inter"/>
    <property type="match status" value="1"/>
</dbReference>
<dbReference type="SMART" id="SM00982">
    <property type="entry name" value="TRCF"/>
    <property type="match status" value="1"/>
</dbReference>
<dbReference type="InterPro" id="IPR037235">
    <property type="entry name" value="TRCF-like_C_D7"/>
</dbReference>
<dbReference type="Proteomes" id="UP001054846">
    <property type="component" value="Chromosome"/>
</dbReference>
<keyword evidence="2 9" id="KW-0547">Nucleotide-binding</keyword>
<dbReference type="PROSITE" id="PS51194">
    <property type="entry name" value="HELICASE_CTER"/>
    <property type="match status" value="1"/>
</dbReference>
<dbReference type="SUPFAM" id="SSF52540">
    <property type="entry name" value="P-loop containing nucleoside triphosphate hydrolases"/>
    <property type="match status" value="3"/>
</dbReference>
<dbReference type="PROSITE" id="PS51192">
    <property type="entry name" value="HELICASE_ATP_BIND_1"/>
    <property type="match status" value="1"/>
</dbReference>
<evidence type="ECO:0000259" key="11">
    <source>
        <dbReference type="PROSITE" id="PS51194"/>
    </source>
</evidence>
<protein>
    <recommendedName>
        <fullName evidence="9">Transcription-repair-coupling factor</fullName>
        <shortName evidence="9">TRCF</shortName>
        <ecNumber evidence="9">3.6.4.-</ecNumber>
    </recommendedName>
</protein>
<keyword evidence="7 9" id="KW-0238">DNA-binding</keyword>
<dbReference type="RefSeq" id="WP_230840229.1">
    <property type="nucleotide sequence ID" value="NZ_CP063845.1"/>
</dbReference>
<evidence type="ECO:0000259" key="10">
    <source>
        <dbReference type="PROSITE" id="PS51192"/>
    </source>
</evidence>
<dbReference type="Gene3D" id="2.40.10.170">
    <property type="match status" value="1"/>
</dbReference>
<keyword evidence="13" id="KW-1185">Reference proteome</keyword>
<dbReference type="Pfam" id="PF03461">
    <property type="entry name" value="TRCF"/>
    <property type="match status" value="1"/>
</dbReference>
<dbReference type="EC" id="3.6.4.-" evidence="9"/>
<evidence type="ECO:0000313" key="12">
    <source>
        <dbReference type="EMBL" id="UFP93228.1"/>
    </source>
</evidence>
<dbReference type="SUPFAM" id="SSF141259">
    <property type="entry name" value="CarD-like"/>
    <property type="match status" value="1"/>
</dbReference>
<dbReference type="SMART" id="SM00490">
    <property type="entry name" value="HELICc"/>
    <property type="match status" value="1"/>
</dbReference>
<dbReference type="Pfam" id="PF02559">
    <property type="entry name" value="CarD_TRCF_RID"/>
    <property type="match status" value="1"/>
</dbReference>
<feature type="domain" description="Helicase ATP-binding" evidence="10">
    <location>
        <begin position="623"/>
        <end position="784"/>
    </location>
</feature>
<keyword evidence="5" id="KW-0347">Helicase</keyword>
<proteinExistence type="inferred from homology"/>
<dbReference type="InterPro" id="IPR027417">
    <property type="entry name" value="P-loop_NTPase"/>
</dbReference>
<evidence type="ECO:0000256" key="8">
    <source>
        <dbReference type="ARBA" id="ARBA00023204"/>
    </source>
</evidence>
<dbReference type="PANTHER" id="PTHR47964">
    <property type="entry name" value="ATP-DEPENDENT DNA HELICASE HOMOLOG RECG, CHLOROPLASTIC"/>
    <property type="match status" value="1"/>
</dbReference>
<evidence type="ECO:0000256" key="7">
    <source>
        <dbReference type="ARBA" id="ARBA00023125"/>
    </source>
</evidence>
<evidence type="ECO:0000313" key="13">
    <source>
        <dbReference type="Proteomes" id="UP001054846"/>
    </source>
</evidence>
<dbReference type="CDD" id="cd17991">
    <property type="entry name" value="DEXHc_TRCF"/>
    <property type="match status" value="1"/>
</dbReference>
<dbReference type="Gene3D" id="3.40.50.11180">
    <property type="match status" value="1"/>
</dbReference>
<dbReference type="InterPro" id="IPR001650">
    <property type="entry name" value="Helicase_C-like"/>
</dbReference>
<evidence type="ECO:0000256" key="9">
    <source>
        <dbReference type="HAMAP-Rule" id="MF_00969"/>
    </source>
</evidence>
<evidence type="ECO:0000256" key="5">
    <source>
        <dbReference type="ARBA" id="ARBA00022806"/>
    </source>
</evidence>
<gene>
    <name evidence="9 12" type="primary">mfd</name>
    <name evidence="12" type="ORF">ISF26_15620</name>
</gene>
<evidence type="ECO:0000256" key="2">
    <source>
        <dbReference type="ARBA" id="ARBA00022741"/>
    </source>
</evidence>
<evidence type="ECO:0000256" key="6">
    <source>
        <dbReference type="ARBA" id="ARBA00022840"/>
    </source>
</evidence>
<evidence type="ECO:0000256" key="4">
    <source>
        <dbReference type="ARBA" id="ARBA00022801"/>
    </source>
</evidence>
<comment type="function">
    <text evidence="9">Couples transcription and DNA repair by recognizing RNA polymerase (RNAP) stalled at DNA lesions. Mediates ATP-dependent release of RNAP and its truncated transcript from the DNA, and recruitment of nucleotide excision repair machinery to the damaged site.</text>
</comment>
<dbReference type="InterPro" id="IPR004576">
    <property type="entry name" value="Mfd"/>
</dbReference>
<keyword evidence="3 9" id="KW-0227">DNA damage</keyword>
<dbReference type="InterPro" id="IPR003711">
    <property type="entry name" value="CarD-like/TRCF_RID"/>
</dbReference>
<dbReference type="InterPro" id="IPR047112">
    <property type="entry name" value="RecG/Mfd"/>
</dbReference>
<keyword evidence="6 9" id="KW-0067">ATP-binding</keyword>
<sequence length="1154" mass="128705">MPLTALVQSLKGSPFLEEMAQRLGKALPVRLQGGNRVARGLAASALARRQGTPLLVITANLEEAARWSAQLEAMGWGSVYLYPSSEATPYEPFDPEEEVTWGQLQVLAELTGRISAHWAIVCTSRALHPHLPPPEYLAEYCLSLEAGAGLSIEKLTGELVRLGYLRVPQVEAEGQFSRRGDILDFFPVSAEIPVRAEWFGDELERLREFDPATQRSLDAVEQVAITPVGFGPVVLPELQLRLTPARVAALPDSWQEVVRTQIQQGQAPEGLRRWLGLAFDQPASLVSYLPDALTVCVDEPEQVRSSEYRWCEQAEEQWCHQPVGPGPLHTDFAAIEASLGRYARIEMRELATEGEAFGLGGRPLPSVPHQFGNLAEHLRQYRTQGLQIWMLSAQPSRAVALLGDHDCPAQFIPNPQDLPAIEKARSTRTPIALKYSGLAEMEGSILATLRVVLVTDREFFGQRVLATPNFVRKRRRAASKQIDLDKLNPGDFVVHRNHGIGRFAKLEKLTVSGSAREYLVIEYADGILRVAADQMNSLSRYRSTGGTVQLSRMGSKSWEKTKQKVKKAIQKIAFDLLDLYARRAQESRIPFPPDQPWQREMEESFPYPLTPDQARAIQEVKIDMESERPMDRLVCGDVGFGKTEVAIRAAFKALTSGVQCAVLVPTTVLASQHYHTFKERFAPYPISIGLLNRFRTASEKKDLLARLATGELDLVIGTHQLLGAGVRFQNLGLLIIDEEQRFGVAQKEKIKTLKTQVDVLTLTATPIPRTLYMSLSGVREMSLITTPPPSRRPIKTHLAPYDPEHVRTAILQELGRGGQIFYVYNRIEDIQDVAARLQAMIPTARVGVGHGQMEEGELESTMLAFSGGEYDILVCTTIIESGLDIPRVNTILVENAHQFGLSQLYQLRGRVGRSGVQAHAWMFYKQEDGLTDEARKRLRAIQEFTQLGSGYQLAMRDMEIRGVGNLLGAEQSGQLNAIGFDLYMELLEEAIQEIRGRKLPKVEATQIDLRVTAFIPADYIPDLEQKMRAYRQVAAAPDRTQLQATALEWTERYGPVPPAAQQLLRVMELKQVARALGFARIRPEGTNIVLETPMEAPAWEQIHQALPAEVRGRFFFQPGKVTVRNLGTLPSAQQLENLVQWLDKVQLPSLEMAG</sequence>
<keyword evidence="8 9" id="KW-0234">DNA repair</keyword>
<dbReference type="Gene3D" id="3.30.2060.10">
    <property type="entry name" value="Penicillin-binding protein 1b domain"/>
    <property type="match status" value="1"/>
</dbReference>
<organism evidence="12 13">
    <name type="scientific">Gloeobacter morelensis MG652769</name>
    <dbReference type="NCBI Taxonomy" id="2781736"/>
    <lineage>
        <taxon>Bacteria</taxon>
        <taxon>Bacillati</taxon>
        <taxon>Cyanobacteriota</taxon>
        <taxon>Cyanophyceae</taxon>
        <taxon>Gloeobacterales</taxon>
        <taxon>Gloeobacteraceae</taxon>
        <taxon>Gloeobacter</taxon>
        <taxon>Gloeobacter morelensis</taxon>
    </lineage>
</organism>